<dbReference type="EMBL" id="GG745335">
    <property type="protein sequence ID" value="KNE59833.1"/>
    <property type="molecule type" value="Genomic_DNA"/>
</dbReference>
<proteinExistence type="predicted"/>
<organism evidence="3 4">
    <name type="scientific">Allomyces macrogynus (strain ATCC 38327)</name>
    <name type="common">Allomyces javanicus var. macrogynus</name>
    <dbReference type="NCBI Taxonomy" id="578462"/>
    <lineage>
        <taxon>Eukaryota</taxon>
        <taxon>Fungi</taxon>
        <taxon>Fungi incertae sedis</taxon>
        <taxon>Blastocladiomycota</taxon>
        <taxon>Blastocladiomycetes</taxon>
        <taxon>Blastocladiales</taxon>
        <taxon>Blastocladiaceae</taxon>
        <taxon>Allomyces</taxon>
    </lineage>
</organism>
<dbReference type="OrthoDB" id="5591999at2759"/>
<name>A0A0L0SB93_ALLM3</name>
<feature type="region of interest" description="Disordered" evidence="1">
    <location>
        <begin position="208"/>
        <end position="268"/>
    </location>
</feature>
<evidence type="ECO:0000313" key="3">
    <source>
        <dbReference type="EMBL" id="KNE59833.1"/>
    </source>
</evidence>
<feature type="compositionally biased region" description="Polar residues" evidence="1">
    <location>
        <begin position="224"/>
        <end position="237"/>
    </location>
</feature>
<dbReference type="AlphaFoldDB" id="A0A0L0SB93"/>
<dbReference type="VEuPathDB" id="FungiDB:AMAG_05288"/>
<reference evidence="4" key="2">
    <citation type="submission" date="2009-11" db="EMBL/GenBank/DDBJ databases">
        <title>The Genome Sequence of Allomyces macrogynus strain ATCC 38327.</title>
        <authorList>
            <consortium name="The Broad Institute Genome Sequencing Platform"/>
            <person name="Russ C."/>
            <person name="Cuomo C."/>
            <person name="Shea T."/>
            <person name="Young S.K."/>
            <person name="Zeng Q."/>
            <person name="Koehrsen M."/>
            <person name="Haas B."/>
            <person name="Borodovsky M."/>
            <person name="Guigo R."/>
            <person name="Alvarado L."/>
            <person name="Berlin A."/>
            <person name="Borenstein D."/>
            <person name="Chen Z."/>
            <person name="Engels R."/>
            <person name="Freedman E."/>
            <person name="Gellesch M."/>
            <person name="Goldberg J."/>
            <person name="Griggs A."/>
            <person name="Gujja S."/>
            <person name="Heiman D."/>
            <person name="Hepburn T."/>
            <person name="Howarth C."/>
            <person name="Jen D."/>
            <person name="Larson L."/>
            <person name="Lewis B."/>
            <person name="Mehta T."/>
            <person name="Park D."/>
            <person name="Pearson M."/>
            <person name="Roberts A."/>
            <person name="Saif S."/>
            <person name="Shenoy N."/>
            <person name="Sisk P."/>
            <person name="Stolte C."/>
            <person name="Sykes S."/>
            <person name="Walk T."/>
            <person name="White J."/>
            <person name="Yandava C."/>
            <person name="Burger G."/>
            <person name="Gray M.W."/>
            <person name="Holland P.W.H."/>
            <person name="King N."/>
            <person name="Lang F.B.F."/>
            <person name="Roger A.J."/>
            <person name="Ruiz-Trillo I."/>
            <person name="Lander E."/>
            <person name="Nusbaum C."/>
        </authorList>
    </citation>
    <scope>NUCLEOTIDE SEQUENCE [LARGE SCALE GENOMIC DNA]</scope>
    <source>
        <strain evidence="4">ATCC 38327</strain>
    </source>
</reference>
<accession>A0A0L0SB93</accession>
<gene>
    <name evidence="3" type="ORF">AMAG_05288</name>
</gene>
<keyword evidence="2" id="KW-0732">Signal</keyword>
<reference evidence="3 4" key="1">
    <citation type="submission" date="2009-11" db="EMBL/GenBank/DDBJ databases">
        <title>Annotation of Allomyces macrogynus ATCC 38327.</title>
        <authorList>
            <consortium name="The Broad Institute Genome Sequencing Platform"/>
            <person name="Russ C."/>
            <person name="Cuomo C."/>
            <person name="Burger G."/>
            <person name="Gray M.W."/>
            <person name="Holland P.W.H."/>
            <person name="King N."/>
            <person name="Lang F.B.F."/>
            <person name="Roger A.J."/>
            <person name="Ruiz-Trillo I."/>
            <person name="Young S.K."/>
            <person name="Zeng Q."/>
            <person name="Gargeya S."/>
            <person name="Fitzgerald M."/>
            <person name="Haas B."/>
            <person name="Abouelleil A."/>
            <person name="Alvarado L."/>
            <person name="Arachchi H.M."/>
            <person name="Berlin A."/>
            <person name="Chapman S.B."/>
            <person name="Gearin G."/>
            <person name="Goldberg J."/>
            <person name="Griggs A."/>
            <person name="Gujja S."/>
            <person name="Hansen M."/>
            <person name="Heiman D."/>
            <person name="Howarth C."/>
            <person name="Larimer J."/>
            <person name="Lui A."/>
            <person name="MacDonald P.J.P."/>
            <person name="McCowen C."/>
            <person name="Montmayeur A."/>
            <person name="Murphy C."/>
            <person name="Neiman D."/>
            <person name="Pearson M."/>
            <person name="Priest M."/>
            <person name="Roberts A."/>
            <person name="Saif S."/>
            <person name="Shea T."/>
            <person name="Sisk P."/>
            <person name="Stolte C."/>
            <person name="Sykes S."/>
            <person name="Wortman J."/>
            <person name="Nusbaum C."/>
            <person name="Birren B."/>
        </authorList>
    </citation>
    <scope>NUCLEOTIDE SEQUENCE [LARGE SCALE GENOMIC DNA]</scope>
    <source>
        <strain evidence="3 4">ATCC 38327</strain>
    </source>
</reference>
<feature type="signal peptide" evidence="2">
    <location>
        <begin position="1"/>
        <end position="27"/>
    </location>
</feature>
<feature type="chain" id="PRO_5005547956" evidence="2">
    <location>
        <begin position="28"/>
        <end position="268"/>
    </location>
</feature>
<sequence>MPLRARSRWHLWSQLLRLLARARRTAATAASAVPPLHHGHHRRDMHLMLFPSLPRDTRGPLQTEADRAYEAWCAQHALRDPVTAYLAALDLDPTTPIPDRAVWPLGYAAAHPDAGRVGPPPTAVDILVWLLADGGEEHVDAAARFVRELAEDRTLVPVGLAAAEEDALDGGGTSDNEATTAPAIVAPTPVLARRRGHHANRPLRRLIALTTSPPPPPYSPTSPVSIQMLPNVSAESTPSDEVDRELGIPEYSRGPEPVQPATAIGGAR</sequence>
<evidence type="ECO:0000256" key="2">
    <source>
        <dbReference type="SAM" id="SignalP"/>
    </source>
</evidence>
<evidence type="ECO:0000313" key="4">
    <source>
        <dbReference type="Proteomes" id="UP000054350"/>
    </source>
</evidence>
<protein>
    <submittedName>
        <fullName evidence="3">Uncharacterized protein</fullName>
    </submittedName>
</protein>
<keyword evidence="4" id="KW-1185">Reference proteome</keyword>
<dbReference type="Proteomes" id="UP000054350">
    <property type="component" value="Unassembled WGS sequence"/>
</dbReference>
<evidence type="ECO:0000256" key="1">
    <source>
        <dbReference type="SAM" id="MobiDB-lite"/>
    </source>
</evidence>